<sequence length="200" mass="22995">MDTKHKILTLTSMLLSRAPKKMYPSPPQKSYKYFSQKVEEMDTSEVFTYTPEKVLSKEKINSFTKPLDKFLDERVIKKQQERANPFDTPRDVTSADITAIKVKDNQSSLSSVSKLLRMYISNNLEKNGRQIVLDSTLENLFSEDQIQDLYNKNKREFTTKVCNEVLAQGPTELDTNILKVILQLGDIKGIHILLFVSTLK</sequence>
<organism evidence="1 2">
    <name type="scientific">Physcomitrium patens</name>
    <name type="common">Spreading-leaved earth moss</name>
    <name type="synonym">Physcomitrella patens</name>
    <dbReference type="NCBI Taxonomy" id="3218"/>
    <lineage>
        <taxon>Eukaryota</taxon>
        <taxon>Viridiplantae</taxon>
        <taxon>Streptophyta</taxon>
        <taxon>Embryophyta</taxon>
        <taxon>Bryophyta</taxon>
        <taxon>Bryophytina</taxon>
        <taxon>Bryopsida</taxon>
        <taxon>Funariidae</taxon>
        <taxon>Funariales</taxon>
        <taxon>Funariaceae</taxon>
        <taxon>Physcomitrium</taxon>
    </lineage>
</organism>
<proteinExistence type="predicted"/>
<keyword evidence="2" id="KW-1185">Reference proteome</keyword>
<dbReference type="AlphaFoldDB" id="A0A7I4EI64"/>
<dbReference type="EMBL" id="ABEU02000009">
    <property type="status" value="NOT_ANNOTATED_CDS"/>
    <property type="molecule type" value="Genomic_DNA"/>
</dbReference>
<reference evidence="1 2" key="1">
    <citation type="journal article" date="2008" name="Science">
        <title>The Physcomitrella genome reveals evolutionary insights into the conquest of land by plants.</title>
        <authorList>
            <person name="Rensing S."/>
            <person name="Lang D."/>
            <person name="Zimmer A."/>
            <person name="Terry A."/>
            <person name="Salamov A."/>
            <person name="Shapiro H."/>
            <person name="Nishiyama T."/>
            <person name="Perroud P.-F."/>
            <person name="Lindquist E."/>
            <person name="Kamisugi Y."/>
            <person name="Tanahashi T."/>
            <person name="Sakakibara K."/>
            <person name="Fujita T."/>
            <person name="Oishi K."/>
            <person name="Shin-I T."/>
            <person name="Kuroki Y."/>
            <person name="Toyoda A."/>
            <person name="Suzuki Y."/>
            <person name="Hashimoto A."/>
            <person name="Yamaguchi K."/>
            <person name="Sugano A."/>
            <person name="Kohara Y."/>
            <person name="Fujiyama A."/>
            <person name="Anterola A."/>
            <person name="Aoki S."/>
            <person name="Ashton N."/>
            <person name="Barbazuk W.B."/>
            <person name="Barker E."/>
            <person name="Bennetzen J."/>
            <person name="Bezanilla M."/>
            <person name="Blankenship R."/>
            <person name="Cho S.H."/>
            <person name="Dutcher S."/>
            <person name="Estelle M."/>
            <person name="Fawcett J.A."/>
            <person name="Gundlach H."/>
            <person name="Hanada K."/>
            <person name="Heyl A."/>
            <person name="Hicks K.A."/>
            <person name="Hugh J."/>
            <person name="Lohr M."/>
            <person name="Mayer K."/>
            <person name="Melkozernov A."/>
            <person name="Murata T."/>
            <person name="Nelson D."/>
            <person name="Pils B."/>
            <person name="Prigge M."/>
            <person name="Reiss B."/>
            <person name="Renner T."/>
            <person name="Rombauts S."/>
            <person name="Rushton P."/>
            <person name="Sanderfoot A."/>
            <person name="Schween G."/>
            <person name="Shiu S.-H."/>
            <person name="Stueber K."/>
            <person name="Theodoulou F.L."/>
            <person name="Tu H."/>
            <person name="Van de Peer Y."/>
            <person name="Verrier P.J."/>
            <person name="Waters E."/>
            <person name="Wood A."/>
            <person name="Yang L."/>
            <person name="Cove D."/>
            <person name="Cuming A."/>
            <person name="Hasebe M."/>
            <person name="Lucas S."/>
            <person name="Mishler D.B."/>
            <person name="Reski R."/>
            <person name="Grigoriev I."/>
            <person name="Quatrano R.S."/>
            <person name="Boore J.L."/>
        </authorList>
    </citation>
    <scope>NUCLEOTIDE SEQUENCE [LARGE SCALE GENOMIC DNA]</scope>
    <source>
        <strain evidence="1 2">cv. Gransden 2004</strain>
    </source>
</reference>
<evidence type="ECO:0000313" key="1">
    <source>
        <dbReference type="EnsemblPlants" id="Pp3c9_17770V3.2"/>
    </source>
</evidence>
<accession>A0A7I4EI64</accession>
<dbReference type="EnsemblPlants" id="Pp3c9_17770V3.2">
    <property type="protein sequence ID" value="Pp3c9_17770V3.2"/>
    <property type="gene ID" value="Pp3c9_17770"/>
</dbReference>
<reference evidence="1 2" key="2">
    <citation type="journal article" date="2018" name="Plant J.">
        <title>The Physcomitrella patens chromosome-scale assembly reveals moss genome structure and evolution.</title>
        <authorList>
            <person name="Lang D."/>
            <person name="Ullrich K.K."/>
            <person name="Murat F."/>
            <person name="Fuchs J."/>
            <person name="Jenkins J."/>
            <person name="Haas F.B."/>
            <person name="Piednoel M."/>
            <person name="Gundlach H."/>
            <person name="Van Bel M."/>
            <person name="Meyberg R."/>
            <person name="Vives C."/>
            <person name="Morata J."/>
            <person name="Symeonidi A."/>
            <person name="Hiss M."/>
            <person name="Muchero W."/>
            <person name="Kamisugi Y."/>
            <person name="Saleh O."/>
            <person name="Blanc G."/>
            <person name="Decker E.L."/>
            <person name="van Gessel N."/>
            <person name="Grimwood J."/>
            <person name="Hayes R.D."/>
            <person name="Graham S.W."/>
            <person name="Gunter L.E."/>
            <person name="McDaniel S.F."/>
            <person name="Hoernstein S.N.W."/>
            <person name="Larsson A."/>
            <person name="Li F.W."/>
            <person name="Perroud P.F."/>
            <person name="Phillips J."/>
            <person name="Ranjan P."/>
            <person name="Rokshar D.S."/>
            <person name="Rothfels C.J."/>
            <person name="Schneider L."/>
            <person name="Shu S."/>
            <person name="Stevenson D.W."/>
            <person name="Thummler F."/>
            <person name="Tillich M."/>
            <person name="Villarreal Aguilar J.C."/>
            <person name="Widiez T."/>
            <person name="Wong G.K."/>
            <person name="Wymore A."/>
            <person name="Zhang Y."/>
            <person name="Zimmer A.D."/>
            <person name="Quatrano R.S."/>
            <person name="Mayer K.F.X."/>
            <person name="Goodstein D."/>
            <person name="Casacuberta J.M."/>
            <person name="Vandepoele K."/>
            <person name="Reski R."/>
            <person name="Cuming A.C."/>
            <person name="Tuskan G.A."/>
            <person name="Maumus F."/>
            <person name="Salse J."/>
            <person name="Schmutz J."/>
            <person name="Rensing S.A."/>
        </authorList>
    </citation>
    <scope>NUCLEOTIDE SEQUENCE [LARGE SCALE GENOMIC DNA]</scope>
    <source>
        <strain evidence="1 2">cv. Gransden 2004</strain>
    </source>
</reference>
<evidence type="ECO:0000313" key="2">
    <source>
        <dbReference type="Proteomes" id="UP000006727"/>
    </source>
</evidence>
<reference evidence="1" key="3">
    <citation type="submission" date="2020-12" db="UniProtKB">
        <authorList>
            <consortium name="EnsemblPlants"/>
        </authorList>
    </citation>
    <scope>IDENTIFICATION</scope>
</reference>
<protein>
    <submittedName>
        <fullName evidence="1">Uncharacterized protein</fullName>
    </submittedName>
</protein>
<name>A0A7I4EI64_PHYPA</name>
<dbReference type="Proteomes" id="UP000006727">
    <property type="component" value="Chromosome 9"/>
</dbReference>
<dbReference type="Gramene" id="Pp3c9_17770V3.2">
    <property type="protein sequence ID" value="Pp3c9_17770V3.2"/>
    <property type="gene ID" value="Pp3c9_17770"/>
</dbReference>